<feature type="region of interest" description="Disordered" evidence="1">
    <location>
        <begin position="1"/>
        <end position="22"/>
    </location>
</feature>
<organism evidence="2 3">
    <name type="scientific">Prorocentrum cordatum</name>
    <dbReference type="NCBI Taxonomy" id="2364126"/>
    <lineage>
        <taxon>Eukaryota</taxon>
        <taxon>Sar</taxon>
        <taxon>Alveolata</taxon>
        <taxon>Dinophyceae</taxon>
        <taxon>Prorocentrales</taxon>
        <taxon>Prorocentraceae</taxon>
        <taxon>Prorocentrum</taxon>
    </lineage>
</organism>
<evidence type="ECO:0000256" key="1">
    <source>
        <dbReference type="SAM" id="MobiDB-lite"/>
    </source>
</evidence>
<accession>A0ABN9R243</accession>
<keyword evidence="3" id="KW-1185">Reference proteome</keyword>
<reference evidence="2" key="1">
    <citation type="submission" date="2023-10" db="EMBL/GenBank/DDBJ databases">
        <authorList>
            <person name="Chen Y."/>
            <person name="Shah S."/>
            <person name="Dougan E. K."/>
            <person name="Thang M."/>
            <person name="Chan C."/>
        </authorList>
    </citation>
    <scope>NUCLEOTIDE SEQUENCE [LARGE SCALE GENOMIC DNA]</scope>
</reference>
<dbReference type="EMBL" id="CAUYUJ010005236">
    <property type="protein sequence ID" value="CAK0812810.1"/>
    <property type="molecule type" value="Genomic_DNA"/>
</dbReference>
<dbReference type="Proteomes" id="UP001189429">
    <property type="component" value="Unassembled WGS sequence"/>
</dbReference>
<name>A0ABN9R243_9DINO</name>
<comment type="caution">
    <text evidence="2">The sequence shown here is derived from an EMBL/GenBank/DDBJ whole genome shotgun (WGS) entry which is preliminary data.</text>
</comment>
<protein>
    <submittedName>
        <fullName evidence="2">Uncharacterized protein</fullName>
    </submittedName>
</protein>
<proteinExistence type="predicted"/>
<gene>
    <name evidence="2" type="ORF">PCOR1329_LOCUS16990</name>
</gene>
<evidence type="ECO:0000313" key="3">
    <source>
        <dbReference type="Proteomes" id="UP001189429"/>
    </source>
</evidence>
<sequence length="281" mass="30570">MLSATRRPRRPRRRRSSSRTRGRLLLASLDSGAALSAERKKQVRELQEGLAALAKERVGILKVRAQESEALKQAKADLEQGILAVRNAITLLRRYYGSSGQDESEALLQQALGEGQPARPAPHEPAEGAGGAILAALEVVMSDMAGSLAAVETENSNAREAYEKRIQEIDVSTALKGKDVVYNTQEFRAADADVDRLSEARGAGEQELSAVLEYYKKVRERCVGKAPSYEQRASRRTAEMDGLREALDALEEAAGAPAPEFVQVRSRHRHSLRGDAIAQGG</sequence>
<evidence type="ECO:0000313" key="2">
    <source>
        <dbReference type="EMBL" id="CAK0812810.1"/>
    </source>
</evidence>